<evidence type="ECO:0000256" key="1">
    <source>
        <dbReference type="SAM" id="MobiDB-lite"/>
    </source>
</evidence>
<accession>F9G8Z9</accession>
<dbReference type="GO" id="GO:0003677">
    <property type="term" value="F:DNA binding"/>
    <property type="evidence" value="ECO:0007669"/>
    <property type="project" value="InterPro"/>
</dbReference>
<sequence>MAELHAGKSQREVADNLSTTQGTISKTKRRWEQHHNLASQPRKGRSKKLTPLQLIRIKSYINRHREITWNDVLYELELDVSIRTLKRRLQSNWRRKWRSKRRIKLSEEDAKERLEHCTFWLHHLDDYICICFSDEVTVQNAPNNPDGWVFRRPDEKYRKDLVNVQSHGKARQSIMFWAGISGRKGTYIIPMMRDITSEKGGYSSWSYLKALTEGLLPFIDEFGDF</sequence>
<feature type="domain" description="Transposase Tc1-like" evidence="2">
    <location>
        <begin position="56"/>
        <end position="122"/>
    </location>
</feature>
<protein>
    <recommendedName>
        <fullName evidence="2">Transposase Tc1-like domain-containing protein</fullName>
    </recommendedName>
</protein>
<proteinExistence type="predicted"/>
<dbReference type="GO" id="GO:0006313">
    <property type="term" value="P:DNA transposition"/>
    <property type="evidence" value="ECO:0007669"/>
    <property type="project" value="InterPro"/>
</dbReference>
<dbReference type="InterPro" id="IPR036397">
    <property type="entry name" value="RNaseH_sf"/>
</dbReference>
<feature type="compositionally biased region" description="Basic and acidic residues" evidence="1">
    <location>
        <begin position="1"/>
        <end position="14"/>
    </location>
</feature>
<dbReference type="GO" id="GO:0015074">
    <property type="term" value="P:DNA integration"/>
    <property type="evidence" value="ECO:0007669"/>
    <property type="project" value="InterPro"/>
</dbReference>
<feature type="region of interest" description="Disordered" evidence="1">
    <location>
        <begin position="1"/>
        <end position="45"/>
    </location>
</feature>
<name>F9G8Z9_FUSOF</name>
<dbReference type="STRING" id="660025.F9G8Z9"/>
<feature type="compositionally biased region" description="Polar residues" evidence="1">
    <location>
        <begin position="16"/>
        <end position="25"/>
    </location>
</feature>
<dbReference type="Gene3D" id="3.30.420.10">
    <property type="entry name" value="Ribonuclease H-like superfamily/Ribonuclease H"/>
    <property type="match status" value="1"/>
</dbReference>
<dbReference type="OrthoDB" id="5150811at2759"/>
<dbReference type="AlphaFoldDB" id="F9G8Z9"/>
<dbReference type="SUPFAM" id="SSF46689">
    <property type="entry name" value="Homeodomain-like"/>
    <property type="match status" value="1"/>
</dbReference>
<evidence type="ECO:0000259" key="2">
    <source>
        <dbReference type="Pfam" id="PF01498"/>
    </source>
</evidence>
<comment type="caution">
    <text evidence="3">The sequence shown here is derived from an EMBL/GenBank/DDBJ whole genome shotgun (WGS) entry which is preliminary data.</text>
</comment>
<dbReference type="InterPro" id="IPR009057">
    <property type="entry name" value="Homeodomain-like_sf"/>
</dbReference>
<evidence type="ECO:0000313" key="3">
    <source>
        <dbReference type="EMBL" id="EGU74357.1"/>
    </source>
</evidence>
<organism evidence="3">
    <name type="scientific">Fusarium oxysporum (strain Fo5176)</name>
    <name type="common">Fusarium vascular wilt</name>
    <dbReference type="NCBI Taxonomy" id="660025"/>
    <lineage>
        <taxon>Eukaryota</taxon>
        <taxon>Fungi</taxon>
        <taxon>Dikarya</taxon>
        <taxon>Ascomycota</taxon>
        <taxon>Pezizomycotina</taxon>
        <taxon>Sordariomycetes</taxon>
        <taxon>Hypocreomycetidae</taxon>
        <taxon>Hypocreales</taxon>
        <taxon>Nectriaceae</taxon>
        <taxon>Fusarium</taxon>
        <taxon>Fusarium oxysporum species complex</taxon>
    </lineage>
</organism>
<dbReference type="InterPro" id="IPR002492">
    <property type="entry name" value="Transposase_Tc1-like"/>
</dbReference>
<reference evidence="3" key="1">
    <citation type="journal article" date="2012" name="Mol. Plant Microbe Interact.">
        <title>A highly conserved effector in Fusarium oxysporum is required for full virulence on Arabidopsis.</title>
        <authorList>
            <person name="Thatcher L.F."/>
            <person name="Gardiner D.M."/>
            <person name="Kazan K."/>
            <person name="Manners J."/>
        </authorList>
    </citation>
    <scope>NUCLEOTIDE SEQUENCE [LARGE SCALE GENOMIC DNA]</scope>
    <source>
        <strain evidence="3">Fo5176</strain>
    </source>
</reference>
<dbReference type="Pfam" id="PF01498">
    <property type="entry name" value="HTH_Tnp_Tc3_2"/>
    <property type="match status" value="1"/>
</dbReference>
<gene>
    <name evidence="3" type="ORF">FOXB_15131</name>
</gene>
<dbReference type="EMBL" id="AFQF01003687">
    <property type="protein sequence ID" value="EGU74357.1"/>
    <property type="molecule type" value="Genomic_DNA"/>
</dbReference>